<dbReference type="Proteomes" id="UP000315252">
    <property type="component" value="Unassembled WGS sequence"/>
</dbReference>
<evidence type="ECO:0000256" key="1">
    <source>
        <dbReference type="SAM" id="Phobius"/>
    </source>
</evidence>
<organism evidence="2 3">
    <name type="scientific">Denitrobaculum tricleocarpae</name>
    <dbReference type="NCBI Taxonomy" id="2591009"/>
    <lineage>
        <taxon>Bacteria</taxon>
        <taxon>Pseudomonadati</taxon>
        <taxon>Pseudomonadota</taxon>
        <taxon>Alphaproteobacteria</taxon>
        <taxon>Rhodospirillales</taxon>
        <taxon>Rhodospirillaceae</taxon>
        <taxon>Denitrobaculum</taxon>
    </lineage>
</organism>
<evidence type="ECO:0000313" key="2">
    <source>
        <dbReference type="EMBL" id="TQV79217.1"/>
    </source>
</evidence>
<dbReference type="RefSeq" id="WP_142897441.1">
    <property type="nucleotide sequence ID" value="NZ_ML660056.1"/>
</dbReference>
<feature type="transmembrane region" description="Helical" evidence="1">
    <location>
        <begin position="34"/>
        <end position="52"/>
    </location>
</feature>
<keyword evidence="1" id="KW-0472">Membrane</keyword>
<dbReference type="OrthoDB" id="7745512at2"/>
<keyword evidence="1" id="KW-1133">Transmembrane helix</keyword>
<evidence type="ECO:0000313" key="3">
    <source>
        <dbReference type="Proteomes" id="UP000315252"/>
    </source>
</evidence>
<dbReference type="EMBL" id="VHSH01000005">
    <property type="protein sequence ID" value="TQV79217.1"/>
    <property type="molecule type" value="Genomic_DNA"/>
</dbReference>
<keyword evidence="3" id="KW-1185">Reference proteome</keyword>
<reference evidence="2 3" key="1">
    <citation type="submission" date="2019-06" db="EMBL/GenBank/DDBJ databases">
        <title>Whole genome sequence for Rhodospirillaceae sp. R148.</title>
        <authorList>
            <person name="Wang G."/>
        </authorList>
    </citation>
    <scope>NUCLEOTIDE SEQUENCE [LARGE SCALE GENOMIC DNA]</scope>
    <source>
        <strain evidence="2 3">R148</strain>
    </source>
</reference>
<feature type="transmembrane region" description="Helical" evidence="1">
    <location>
        <begin position="12"/>
        <end position="29"/>
    </location>
</feature>
<sequence>MDASDKSTANYGTAVILCGVFGVIGLHHFYLRNYLHGFVDLGLFVLFIVLLMEGRPGFAYMVLLADALHTIVVFYRLITEQARDGDGRLVKLK</sequence>
<feature type="transmembrane region" description="Helical" evidence="1">
    <location>
        <begin position="58"/>
        <end position="78"/>
    </location>
</feature>
<accession>A0A545TPR8</accession>
<protein>
    <submittedName>
        <fullName evidence="2">TM2 domain-containing protein</fullName>
    </submittedName>
</protein>
<comment type="caution">
    <text evidence="2">The sequence shown here is derived from an EMBL/GenBank/DDBJ whole genome shotgun (WGS) entry which is preliminary data.</text>
</comment>
<keyword evidence="1" id="KW-0812">Transmembrane</keyword>
<dbReference type="AlphaFoldDB" id="A0A545TPR8"/>
<proteinExistence type="predicted"/>
<gene>
    <name evidence="2" type="ORF">FKG95_16285</name>
</gene>
<name>A0A545TPR8_9PROT</name>